<dbReference type="Proteomes" id="UP000092495">
    <property type="component" value="Chromosome"/>
</dbReference>
<keyword evidence="5 11" id="KW-0963">Cytoplasm</keyword>
<dbReference type="GO" id="GO:0008237">
    <property type="term" value="F:metallopeptidase activity"/>
    <property type="evidence" value="ECO:0007669"/>
    <property type="project" value="UniProtKB-KW"/>
</dbReference>
<evidence type="ECO:0000256" key="5">
    <source>
        <dbReference type="ARBA" id="ARBA00022490"/>
    </source>
</evidence>
<evidence type="ECO:0000313" key="16">
    <source>
        <dbReference type="Proteomes" id="UP000092495"/>
    </source>
</evidence>
<feature type="active site" description="Proton acceptor" evidence="11 12">
    <location>
        <position position="174"/>
    </location>
</feature>
<comment type="similarity">
    <text evidence="3 11">Belongs to the peptidase M20B family.</text>
</comment>
<dbReference type="RefSeq" id="WP_065525416.1">
    <property type="nucleotide sequence ID" value="NZ_CP016543.2"/>
</dbReference>
<dbReference type="SUPFAM" id="SSF55031">
    <property type="entry name" value="Bacterial exopeptidase dimerisation domain"/>
    <property type="match status" value="1"/>
</dbReference>
<dbReference type="Pfam" id="PF01546">
    <property type="entry name" value="Peptidase_M20"/>
    <property type="match status" value="1"/>
</dbReference>
<feature type="binding site" evidence="11 13">
    <location>
        <position position="175"/>
    </location>
    <ligand>
        <name>Zn(2+)</name>
        <dbReference type="ChEBI" id="CHEBI:29105"/>
        <label>2</label>
    </ligand>
</feature>
<feature type="binding site" evidence="11 13">
    <location>
        <position position="379"/>
    </location>
    <ligand>
        <name>Zn(2+)</name>
        <dbReference type="ChEBI" id="CHEBI:29105"/>
        <label>2</label>
    </ligand>
</feature>
<evidence type="ECO:0000256" key="7">
    <source>
        <dbReference type="ARBA" id="ARBA00022723"/>
    </source>
</evidence>
<comment type="catalytic activity">
    <reaction evidence="1 11">
        <text>Release of the N-terminal residue from a tripeptide.</text>
        <dbReference type="EC" id="3.4.11.4"/>
    </reaction>
</comment>
<sequence length="405" mass="45158">MLEALIERLVRYAKIDTQSDFTSESTPSTAGQWDLLYELEKEMKSIGLTEVGMDNAGYLFGTLPANTDKEIPVIGFLAHVDTATDFTGKNVNPKRIDNYDGQDIPLSDSVQMTVSDFPDLKNYVGHTLITTDGTTLLGADNKAGIAEIMTAMDYLAQHPEVEHGKIRVAFTPDEEIGRGPHKFDVERFGAEYAYTMDGGPLGELQYESFNAASGKLTVQGKSVHPGSAKDKMVNAQTVAIQFQQEMPKNEVPELTENYEGFIHLNNFEGTVESAELSYIIRDFYKEKFESKKRHMQAVAEKLQQQYGEKAIQLEIEDQYYNMREKIEPVMEIVDNAERAMIALGIEPNIVPVRGGTDGSQLSYMGLPTPNIFTGGENYHGKYEFISAENMEKATQVIIEIVKSAK</sequence>
<dbReference type="NCBIfam" id="NF003976">
    <property type="entry name" value="PRK05469.1"/>
    <property type="match status" value="1"/>
</dbReference>
<comment type="function">
    <text evidence="11">Cleaves the N-terminal amino acid of tripeptides.</text>
</comment>
<dbReference type="PANTHER" id="PTHR42994:SF1">
    <property type="entry name" value="PEPTIDASE T"/>
    <property type="match status" value="1"/>
</dbReference>
<comment type="cofactor">
    <cofactor evidence="11 13">
        <name>Zn(2+)</name>
        <dbReference type="ChEBI" id="CHEBI:29105"/>
    </cofactor>
    <text evidence="11 13">Binds 2 Zn(2+) ions per subunit.</text>
</comment>
<dbReference type="GO" id="GO:0006508">
    <property type="term" value="P:proteolysis"/>
    <property type="evidence" value="ECO:0007669"/>
    <property type="project" value="UniProtKB-UniRule"/>
</dbReference>
<evidence type="ECO:0000256" key="12">
    <source>
        <dbReference type="PIRSR" id="PIRSR037215-1"/>
    </source>
</evidence>
<evidence type="ECO:0000259" key="14">
    <source>
        <dbReference type="Pfam" id="PF07687"/>
    </source>
</evidence>
<dbReference type="InterPro" id="IPR001261">
    <property type="entry name" value="ArgE/DapE_CS"/>
</dbReference>
<keyword evidence="16" id="KW-1185">Reference proteome</keyword>
<comment type="subcellular location">
    <subcellularLocation>
        <location evidence="2 11">Cytoplasm</location>
    </subcellularLocation>
</comment>
<dbReference type="OrthoDB" id="9804934at2"/>
<dbReference type="EMBL" id="CP016543">
    <property type="protein sequence ID" value="ANU22295.1"/>
    <property type="molecule type" value="Genomic_DNA"/>
</dbReference>
<dbReference type="SUPFAM" id="SSF53187">
    <property type="entry name" value="Zn-dependent exopeptidases"/>
    <property type="match status" value="1"/>
</dbReference>
<dbReference type="NCBIfam" id="TIGR01882">
    <property type="entry name" value="peptidase-T"/>
    <property type="match status" value="1"/>
</dbReference>
<dbReference type="PIRSF" id="PIRSF037215">
    <property type="entry name" value="Peptidase_M20B"/>
    <property type="match status" value="1"/>
</dbReference>
<feature type="domain" description="Peptidase M20 dimerisation" evidence="14">
    <location>
        <begin position="206"/>
        <end position="308"/>
    </location>
</feature>
<dbReference type="PROSITE" id="PS00758">
    <property type="entry name" value="ARGE_DAPE_CPG2_1"/>
    <property type="match status" value="1"/>
</dbReference>
<dbReference type="PROSITE" id="PS00759">
    <property type="entry name" value="ARGE_DAPE_CPG2_2"/>
    <property type="match status" value="1"/>
</dbReference>
<feature type="binding site" evidence="11 13">
    <location>
        <position position="79"/>
    </location>
    <ligand>
        <name>Zn(2+)</name>
        <dbReference type="ChEBI" id="CHEBI:29105"/>
        <label>1</label>
    </ligand>
</feature>
<reference evidence="15" key="1">
    <citation type="submission" date="2016-10" db="EMBL/GenBank/DDBJ databases">
        <authorList>
            <person name="See-Too W.S."/>
        </authorList>
    </citation>
    <scope>NUCLEOTIDE SEQUENCE</scope>
    <source>
        <strain evidence="15">DSM 22276</strain>
    </source>
</reference>
<evidence type="ECO:0000256" key="6">
    <source>
        <dbReference type="ARBA" id="ARBA00022670"/>
    </source>
</evidence>
<keyword evidence="10 11" id="KW-0482">Metalloprotease</keyword>
<keyword evidence="8 11" id="KW-0378">Hydrolase</keyword>
<keyword evidence="7 11" id="KW-0479">Metal-binding</keyword>
<name>A0A1C7EF16_9BACL</name>
<evidence type="ECO:0000256" key="13">
    <source>
        <dbReference type="PIRSR" id="PIRSR037215-2"/>
    </source>
</evidence>
<evidence type="ECO:0000256" key="10">
    <source>
        <dbReference type="ARBA" id="ARBA00023049"/>
    </source>
</evidence>
<evidence type="ECO:0000313" key="15">
    <source>
        <dbReference type="EMBL" id="ANU22295.1"/>
    </source>
</evidence>
<dbReference type="CDD" id="cd03892">
    <property type="entry name" value="M20_peptT"/>
    <property type="match status" value="1"/>
</dbReference>
<feature type="active site" evidence="11 12">
    <location>
        <position position="81"/>
    </location>
</feature>
<dbReference type="STRING" id="414778.BCM40_02570"/>
<dbReference type="KEGG" id="pdg:BCM40_02570"/>
<dbReference type="FunFam" id="3.30.70.360:FF:000002">
    <property type="entry name" value="Peptidase T"/>
    <property type="match status" value="1"/>
</dbReference>
<dbReference type="Gene3D" id="3.30.70.360">
    <property type="match status" value="1"/>
</dbReference>
<evidence type="ECO:0000256" key="9">
    <source>
        <dbReference type="ARBA" id="ARBA00022833"/>
    </source>
</evidence>
<feature type="binding site" evidence="11 13">
    <location>
        <position position="140"/>
    </location>
    <ligand>
        <name>Zn(2+)</name>
        <dbReference type="ChEBI" id="CHEBI:29105"/>
        <label>2</label>
    </ligand>
</feature>
<dbReference type="PANTHER" id="PTHR42994">
    <property type="entry name" value="PEPTIDASE T"/>
    <property type="match status" value="1"/>
</dbReference>
<evidence type="ECO:0000256" key="11">
    <source>
        <dbReference type="HAMAP-Rule" id="MF_00550"/>
    </source>
</evidence>
<dbReference type="NCBIfam" id="NF009920">
    <property type="entry name" value="PRK13381.1"/>
    <property type="match status" value="1"/>
</dbReference>
<dbReference type="GO" id="GO:0045148">
    <property type="term" value="F:tripeptide aminopeptidase activity"/>
    <property type="evidence" value="ECO:0007669"/>
    <property type="project" value="UniProtKB-UniRule"/>
</dbReference>
<dbReference type="HAMAP" id="MF_00550">
    <property type="entry name" value="Aminopeptidase_M20"/>
    <property type="match status" value="1"/>
</dbReference>
<protein>
    <recommendedName>
        <fullName evidence="11">Peptidase T</fullName>
        <ecNumber evidence="11">3.4.11.4</ecNumber>
    </recommendedName>
    <alternativeName>
        <fullName evidence="11">Aminotripeptidase</fullName>
        <shortName evidence="11">Tripeptidase</shortName>
    </alternativeName>
    <alternativeName>
        <fullName evidence="11">Tripeptide aminopeptidase</fullName>
    </alternativeName>
</protein>
<evidence type="ECO:0000256" key="2">
    <source>
        <dbReference type="ARBA" id="ARBA00004496"/>
    </source>
</evidence>
<accession>A0A1C7EF16</accession>
<gene>
    <name evidence="11" type="primary">pepT</name>
    <name evidence="15" type="ORF">BCM40_02570</name>
</gene>
<feature type="binding site" evidence="11 13">
    <location>
        <position position="140"/>
    </location>
    <ligand>
        <name>Zn(2+)</name>
        <dbReference type="ChEBI" id="CHEBI:29105"/>
        <label>1</label>
    </ligand>
</feature>
<dbReference type="InterPro" id="IPR010161">
    <property type="entry name" value="Peptidase_M20B"/>
</dbReference>
<dbReference type="Pfam" id="PF07687">
    <property type="entry name" value="M20_dimer"/>
    <property type="match status" value="1"/>
</dbReference>
<evidence type="ECO:0000256" key="4">
    <source>
        <dbReference type="ARBA" id="ARBA00022438"/>
    </source>
</evidence>
<dbReference type="InterPro" id="IPR011650">
    <property type="entry name" value="Peptidase_M20_dimer"/>
</dbReference>
<evidence type="ECO:0000256" key="3">
    <source>
        <dbReference type="ARBA" id="ARBA00009692"/>
    </source>
</evidence>
<evidence type="ECO:0000256" key="1">
    <source>
        <dbReference type="ARBA" id="ARBA00000870"/>
    </source>
</evidence>
<dbReference type="GO" id="GO:0005829">
    <property type="term" value="C:cytosol"/>
    <property type="evidence" value="ECO:0007669"/>
    <property type="project" value="TreeGrafter"/>
</dbReference>
<dbReference type="InterPro" id="IPR036264">
    <property type="entry name" value="Bact_exopeptidase_dim_dom"/>
</dbReference>
<organism evidence="15 16">
    <name type="scientific">Planococcus donghaensis</name>
    <dbReference type="NCBI Taxonomy" id="414778"/>
    <lineage>
        <taxon>Bacteria</taxon>
        <taxon>Bacillati</taxon>
        <taxon>Bacillota</taxon>
        <taxon>Bacilli</taxon>
        <taxon>Bacillales</taxon>
        <taxon>Caryophanaceae</taxon>
        <taxon>Planococcus</taxon>
    </lineage>
</organism>
<dbReference type="InterPro" id="IPR002933">
    <property type="entry name" value="Peptidase_M20"/>
</dbReference>
<dbReference type="AlphaFoldDB" id="A0A1C7EF16"/>
<dbReference type="EC" id="3.4.11.4" evidence="11"/>
<keyword evidence="6 11" id="KW-0645">Protease</keyword>
<proteinExistence type="inferred from homology"/>
<keyword evidence="9 11" id="KW-0862">Zinc</keyword>
<evidence type="ECO:0000256" key="8">
    <source>
        <dbReference type="ARBA" id="ARBA00022801"/>
    </source>
</evidence>
<keyword evidence="4 11" id="KW-0031">Aminopeptidase</keyword>
<dbReference type="GO" id="GO:0008270">
    <property type="term" value="F:zinc ion binding"/>
    <property type="evidence" value="ECO:0007669"/>
    <property type="project" value="UniProtKB-UniRule"/>
</dbReference>
<feature type="binding site" evidence="11 13">
    <location>
        <position position="197"/>
    </location>
    <ligand>
        <name>Zn(2+)</name>
        <dbReference type="ChEBI" id="CHEBI:29105"/>
        <label>1</label>
    </ligand>
</feature>
<dbReference type="GO" id="GO:0043171">
    <property type="term" value="P:peptide catabolic process"/>
    <property type="evidence" value="ECO:0007669"/>
    <property type="project" value="UniProtKB-UniRule"/>
</dbReference>
<dbReference type="Gene3D" id="3.40.630.10">
    <property type="entry name" value="Zn peptidases"/>
    <property type="match status" value="1"/>
</dbReference>